<name>A0A369Q8H2_9SPHN</name>
<feature type="domain" description="Tip attachment protein J" evidence="2">
    <location>
        <begin position="233"/>
        <end position="392"/>
    </location>
</feature>
<proteinExistence type="predicted"/>
<reference evidence="4 5" key="1">
    <citation type="submission" date="2018-04" db="EMBL/GenBank/DDBJ databases">
        <title>Altererythrobacter sp. HME9302 genome sequencing and assembly.</title>
        <authorList>
            <person name="Kang H."/>
            <person name="Kim H."/>
            <person name="Joh K."/>
        </authorList>
    </citation>
    <scope>NUCLEOTIDE SEQUENCE [LARGE SCALE GENOMIC DNA]</scope>
    <source>
        <strain evidence="4 5">HME9302</strain>
    </source>
</reference>
<keyword evidence="5" id="KW-1185">Reference proteome</keyword>
<feature type="region of interest" description="Disordered" evidence="1">
    <location>
        <begin position="307"/>
        <end position="334"/>
    </location>
</feature>
<dbReference type="Pfam" id="PF13550">
    <property type="entry name" value="Phage-tail_3"/>
    <property type="match status" value="1"/>
</dbReference>
<evidence type="ECO:0000259" key="2">
    <source>
        <dbReference type="Pfam" id="PF13550"/>
    </source>
</evidence>
<evidence type="ECO:0000313" key="5">
    <source>
        <dbReference type="Proteomes" id="UP000253727"/>
    </source>
</evidence>
<feature type="domain" description="Rcc01698-like C-terminal" evidence="3">
    <location>
        <begin position="486"/>
        <end position="580"/>
    </location>
</feature>
<dbReference type="EMBL" id="QBKA01000002">
    <property type="protein sequence ID" value="RDC61014.1"/>
    <property type="molecule type" value="Genomic_DNA"/>
</dbReference>
<gene>
    <name evidence="4" type="ORF">HME9302_02231</name>
</gene>
<accession>A0A369Q8H2</accession>
<dbReference type="InterPro" id="IPR056490">
    <property type="entry name" value="Rcc01698_C"/>
</dbReference>
<evidence type="ECO:0000259" key="3">
    <source>
        <dbReference type="Pfam" id="PF23666"/>
    </source>
</evidence>
<dbReference type="RefSeq" id="WP_181815755.1">
    <property type="nucleotide sequence ID" value="NZ_QBKA01000002.1"/>
</dbReference>
<sequence length="732" mass="76970">MATMVFTTLGSIVGGPIGALIGGAIGQRIDGEVFGPGPSEGPRLKELAITTSSYGQPIPRHFGRMRVPGSIIWSTDLIESREKSGNGKGRPSTVAYNYSISFAVAIASRPIQDIGRIWADGNLLRGQSGTLKTGGSIRIYHGHRDQPVDPLLSAALGNECSAHRGTAYVVFEDLQLAEFGNRIPALTFEIIADNAAIGVQDLIGDSVPQSRIDGAGSFAGLEGYSHEGSTIAANLASIDPVYPLTLDAGAGMLTVTTGQPDDPAIPIMLSEPVPGVDETDFGTASGQLASRGNIARSRPAALRYYDTGRDYQPGTQRAEGQSEPGRDRTISFPGALSADSARTLADGAAQRASWRRETLSWRLAELQPELRPGSKVTAPGYSGQWRVTGWEWRDRGIELELERIAPHTAPSPSGSSGAPVLPPDFGSWETQLNLLELPWDGTGSSSAPRIYAAVSAERSEWGGSALFVERAGELIDLGGSGRARSIMGSLIEPLGPSPAIMLEEAAVLTVELLADDLGFAPASIGAIAAGANRLFVGGEIVQFASAIQTGSRRWHLSGLLRGRGGTEPTALSGHAAGTAVILIDDALLPLDPAEVPSATGTTIAAIGAGDNAPVTAALGNAGQSLRPLVPVHPQTSATPDGGLELCWTRRARGQYRWLDEVETPLVEQAEKYRVGIGPLNSPTLEWTVGEPRLSLDPATVIDIRDRFGGSGIWVRQIGDFAQSQPLLLHNIS</sequence>
<evidence type="ECO:0000313" key="4">
    <source>
        <dbReference type="EMBL" id="RDC61014.1"/>
    </source>
</evidence>
<dbReference type="Proteomes" id="UP000253727">
    <property type="component" value="Unassembled WGS sequence"/>
</dbReference>
<comment type="caution">
    <text evidence="4">The sequence shown here is derived from an EMBL/GenBank/DDBJ whole genome shotgun (WGS) entry which is preliminary data.</text>
</comment>
<dbReference type="InterPro" id="IPR032876">
    <property type="entry name" value="J_dom"/>
</dbReference>
<protein>
    <submittedName>
        <fullName evidence="4">Uncharacterized protein</fullName>
    </submittedName>
</protein>
<evidence type="ECO:0000256" key="1">
    <source>
        <dbReference type="SAM" id="MobiDB-lite"/>
    </source>
</evidence>
<organism evidence="4 5">
    <name type="scientific">Alteripontixanthobacter maritimus</name>
    <dbReference type="NCBI Taxonomy" id="2161824"/>
    <lineage>
        <taxon>Bacteria</taxon>
        <taxon>Pseudomonadati</taxon>
        <taxon>Pseudomonadota</taxon>
        <taxon>Alphaproteobacteria</taxon>
        <taxon>Sphingomonadales</taxon>
        <taxon>Erythrobacteraceae</taxon>
        <taxon>Alteripontixanthobacter</taxon>
    </lineage>
</organism>
<dbReference type="Pfam" id="PF23666">
    <property type="entry name" value="Rcc01698_C"/>
    <property type="match status" value="1"/>
</dbReference>
<dbReference type="AlphaFoldDB" id="A0A369Q8H2"/>